<reference evidence="2" key="3">
    <citation type="submission" date="2022-06" db="UniProtKB">
        <authorList>
            <consortium name="EnsemblPlants"/>
        </authorList>
    </citation>
    <scope>IDENTIFICATION</scope>
</reference>
<protein>
    <submittedName>
        <fullName evidence="2">Uncharacterized protein</fullName>
    </submittedName>
</protein>
<dbReference type="Proteomes" id="UP000015106">
    <property type="component" value="Chromosome 7"/>
</dbReference>
<name>A0A8R7R6W1_TRIUA</name>
<feature type="region of interest" description="Disordered" evidence="1">
    <location>
        <begin position="83"/>
        <end position="107"/>
    </location>
</feature>
<feature type="region of interest" description="Disordered" evidence="1">
    <location>
        <begin position="20"/>
        <end position="42"/>
    </location>
</feature>
<dbReference type="AlphaFoldDB" id="A0A8R7R6W1"/>
<evidence type="ECO:0000313" key="3">
    <source>
        <dbReference type="Proteomes" id="UP000015106"/>
    </source>
</evidence>
<accession>A0A8R7R6W1</accession>
<evidence type="ECO:0000313" key="2">
    <source>
        <dbReference type="EnsemblPlants" id="TuG1812G0700003910.01.T01"/>
    </source>
</evidence>
<evidence type="ECO:0000256" key="1">
    <source>
        <dbReference type="SAM" id="MobiDB-lite"/>
    </source>
</evidence>
<keyword evidence="3" id="KW-1185">Reference proteome</keyword>
<reference evidence="2" key="2">
    <citation type="submission" date="2018-03" db="EMBL/GenBank/DDBJ databases">
        <title>The Triticum urartu genome reveals the dynamic nature of wheat genome evolution.</title>
        <authorList>
            <person name="Ling H."/>
            <person name="Ma B."/>
            <person name="Shi X."/>
            <person name="Liu H."/>
            <person name="Dong L."/>
            <person name="Sun H."/>
            <person name="Cao Y."/>
            <person name="Gao Q."/>
            <person name="Zheng S."/>
            <person name="Li Y."/>
            <person name="Yu Y."/>
            <person name="Du H."/>
            <person name="Qi M."/>
            <person name="Li Y."/>
            <person name="Yu H."/>
            <person name="Cui Y."/>
            <person name="Wang N."/>
            <person name="Chen C."/>
            <person name="Wu H."/>
            <person name="Zhao Y."/>
            <person name="Zhang J."/>
            <person name="Li Y."/>
            <person name="Zhou W."/>
            <person name="Zhang B."/>
            <person name="Hu W."/>
            <person name="Eijk M."/>
            <person name="Tang J."/>
            <person name="Witsenboer H."/>
            <person name="Zhao S."/>
            <person name="Li Z."/>
            <person name="Zhang A."/>
            <person name="Wang D."/>
            <person name="Liang C."/>
        </authorList>
    </citation>
    <scope>NUCLEOTIDE SEQUENCE [LARGE SCALE GENOMIC DNA]</scope>
    <source>
        <strain evidence="2">cv. G1812</strain>
    </source>
</reference>
<reference evidence="3" key="1">
    <citation type="journal article" date="2013" name="Nature">
        <title>Draft genome of the wheat A-genome progenitor Triticum urartu.</title>
        <authorList>
            <person name="Ling H.Q."/>
            <person name="Zhao S."/>
            <person name="Liu D."/>
            <person name="Wang J."/>
            <person name="Sun H."/>
            <person name="Zhang C."/>
            <person name="Fan H."/>
            <person name="Li D."/>
            <person name="Dong L."/>
            <person name="Tao Y."/>
            <person name="Gao C."/>
            <person name="Wu H."/>
            <person name="Li Y."/>
            <person name="Cui Y."/>
            <person name="Guo X."/>
            <person name="Zheng S."/>
            <person name="Wang B."/>
            <person name="Yu K."/>
            <person name="Liang Q."/>
            <person name="Yang W."/>
            <person name="Lou X."/>
            <person name="Chen J."/>
            <person name="Feng M."/>
            <person name="Jian J."/>
            <person name="Zhang X."/>
            <person name="Luo G."/>
            <person name="Jiang Y."/>
            <person name="Liu J."/>
            <person name="Wang Z."/>
            <person name="Sha Y."/>
            <person name="Zhang B."/>
            <person name="Wu H."/>
            <person name="Tang D."/>
            <person name="Shen Q."/>
            <person name="Xue P."/>
            <person name="Zou S."/>
            <person name="Wang X."/>
            <person name="Liu X."/>
            <person name="Wang F."/>
            <person name="Yang Y."/>
            <person name="An X."/>
            <person name="Dong Z."/>
            <person name="Zhang K."/>
            <person name="Zhang X."/>
            <person name="Luo M.C."/>
            <person name="Dvorak J."/>
            <person name="Tong Y."/>
            <person name="Wang J."/>
            <person name="Yang H."/>
            <person name="Li Z."/>
            <person name="Wang D."/>
            <person name="Zhang A."/>
            <person name="Wang J."/>
        </authorList>
    </citation>
    <scope>NUCLEOTIDE SEQUENCE</scope>
    <source>
        <strain evidence="3">cv. G1812</strain>
    </source>
</reference>
<feature type="compositionally biased region" description="Pro residues" evidence="1">
    <location>
        <begin position="26"/>
        <end position="41"/>
    </location>
</feature>
<sequence>MGTDAANGDLPVGRWISTTRTLFTNPSPPPLPDREPCPPPVRSHSAWITTMVFARRIAQLPPAPMHQAVRGCVNPAAQVDRKPQTTYCSPAPGINQAGRARASRSSR</sequence>
<dbReference type="Gramene" id="TuG1812G0700003910.01.T01">
    <property type="protein sequence ID" value="TuG1812G0700003910.01.T01"/>
    <property type="gene ID" value="TuG1812G0700003910.01"/>
</dbReference>
<organism evidence="2 3">
    <name type="scientific">Triticum urartu</name>
    <name type="common">Red wild einkorn</name>
    <name type="synonym">Crithodium urartu</name>
    <dbReference type="NCBI Taxonomy" id="4572"/>
    <lineage>
        <taxon>Eukaryota</taxon>
        <taxon>Viridiplantae</taxon>
        <taxon>Streptophyta</taxon>
        <taxon>Embryophyta</taxon>
        <taxon>Tracheophyta</taxon>
        <taxon>Spermatophyta</taxon>
        <taxon>Magnoliopsida</taxon>
        <taxon>Liliopsida</taxon>
        <taxon>Poales</taxon>
        <taxon>Poaceae</taxon>
        <taxon>BOP clade</taxon>
        <taxon>Pooideae</taxon>
        <taxon>Triticodae</taxon>
        <taxon>Triticeae</taxon>
        <taxon>Triticinae</taxon>
        <taxon>Triticum</taxon>
    </lineage>
</organism>
<dbReference type="EnsemblPlants" id="TuG1812G0700003910.01.T01">
    <property type="protein sequence ID" value="TuG1812G0700003910.01.T01"/>
    <property type="gene ID" value="TuG1812G0700003910.01"/>
</dbReference>
<proteinExistence type="predicted"/>